<organism evidence="1 2">
    <name type="scientific">Quillaja saponaria</name>
    <name type="common">Soap bark tree</name>
    <dbReference type="NCBI Taxonomy" id="32244"/>
    <lineage>
        <taxon>Eukaryota</taxon>
        <taxon>Viridiplantae</taxon>
        <taxon>Streptophyta</taxon>
        <taxon>Embryophyta</taxon>
        <taxon>Tracheophyta</taxon>
        <taxon>Spermatophyta</taxon>
        <taxon>Magnoliopsida</taxon>
        <taxon>eudicotyledons</taxon>
        <taxon>Gunneridae</taxon>
        <taxon>Pentapetalae</taxon>
        <taxon>rosids</taxon>
        <taxon>fabids</taxon>
        <taxon>Fabales</taxon>
        <taxon>Quillajaceae</taxon>
        <taxon>Quillaja</taxon>
    </lineage>
</organism>
<sequence length="158" mass="17466">MGDCFTHCIPSLRSCNSGALPKQDKIVKVVMLNGKIVEFSRSTVVKDILMKFSASGIGISKESSEHLPPDYKLKRGKLYYLLPSVSSAGPETSCSSEREQAGGIKRIKVVLTKQQLKELVTKKISLEDILLQSQVQSISCHSVDMPTNWKRKLNSIAE</sequence>
<comment type="caution">
    <text evidence="1">The sequence shown here is derived from an EMBL/GenBank/DDBJ whole genome shotgun (WGS) entry which is preliminary data.</text>
</comment>
<dbReference type="PANTHER" id="PTHR33148:SF2">
    <property type="entry name" value="DUF4228 DOMAIN-CONTAINING PROTEIN"/>
    <property type="match status" value="1"/>
</dbReference>
<keyword evidence="2" id="KW-1185">Reference proteome</keyword>
<dbReference type="Proteomes" id="UP001163823">
    <property type="component" value="Chromosome 8"/>
</dbReference>
<evidence type="ECO:0000313" key="2">
    <source>
        <dbReference type="Proteomes" id="UP001163823"/>
    </source>
</evidence>
<protein>
    <submittedName>
        <fullName evidence="1">Uncharacterized protein</fullName>
    </submittedName>
</protein>
<accession>A0AAD7LJP8</accession>
<dbReference type="Pfam" id="PF14009">
    <property type="entry name" value="PADRE"/>
    <property type="match status" value="1"/>
</dbReference>
<name>A0AAD7LJP8_QUISA</name>
<gene>
    <name evidence="1" type="ORF">O6P43_019999</name>
</gene>
<evidence type="ECO:0000313" key="1">
    <source>
        <dbReference type="EMBL" id="KAJ7959421.1"/>
    </source>
</evidence>
<reference evidence="1" key="1">
    <citation type="journal article" date="2023" name="Science">
        <title>Elucidation of the pathway for biosynthesis of saponin adjuvants from the soapbark tree.</title>
        <authorList>
            <person name="Reed J."/>
            <person name="Orme A."/>
            <person name="El-Demerdash A."/>
            <person name="Owen C."/>
            <person name="Martin L.B.B."/>
            <person name="Misra R.C."/>
            <person name="Kikuchi S."/>
            <person name="Rejzek M."/>
            <person name="Martin A.C."/>
            <person name="Harkess A."/>
            <person name="Leebens-Mack J."/>
            <person name="Louveau T."/>
            <person name="Stephenson M.J."/>
            <person name="Osbourn A."/>
        </authorList>
    </citation>
    <scope>NUCLEOTIDE SEQUENCE</scope>
    <source>
        <strain evidence="1">S10</strain>
    </source>
</reference>
<proteinExistence type="predicted"/>
<dbReference type="PANTHER" id="PTHR33148">
    <property type="entry name" value="PLASTID MOVEMENT IMPAIRED PROTEIN-RELATED"/>
    <property type="match status" value="1"/>
</dbReference>
<dbReference type="KEGG" id="qsa:O6P43_019999"/>
<dbReference type="EMBL" id="JARAOO010000008">
    <property type="protein sequence ID" value="KAJ7959421.1"/>
    <property type="molecule type" value="Genomic_DNA"/>
</dbReference>
<dbReference type="InterPro" id="IPR025322">
    <property type="entry name" value="PADRE_dom"/>
</dbReference>
<dbReference type="AlphaFoldDB" id="A0AAD7LJP8"/>